<dbReference type="EMBL" id="JYJG01000171">
    <property type="protein sequence ID" value="KJK46401.1"/>
    <property type="molecule type" value="Genomic_DNA"/>
</dbReference>
<protein>
    <submittedName>
        <fullName evidence="2">Glycosyl hydrolase</fullName>
    </submittedName>
</protein>
<reference evidence="2 3" key="1">
    <citation type="submission" date="2015-02" db="EMBL/GenBank/DDBJ databases">
        <authorList>
            <person name="Ju K.-S."/>
            <person name="Doroghazi J.R."/>
            <person name="Metcalf W."/>
        </authorList>
    </citation>
    <scope>NUCLEOTIDE SEQUENCE [LARGE SCALE GENOMIC DNA]</scope>
    <source>
        <strain evidence="2 3">NRRL B-16140</strain>
    </source>
</reference>
<dbReference type="PANTHER" id="PTHR33886">
    <property type="entry name" value="UNSATURATED RHAMNOGALACTURONAN HYDROLASE (EUROFUNG)"/>
    <property type="match status" value="1"/>
</dbReference>
<name>A0A0F0GUZ7_LENAE</name>
<dbReference type="eggNOG" id="COG2133">
    <property type="taxonomic scope" value="Bacteria"/>
</dbReference>
<dbReference type="PATRIC" id="fig|68170.10.peg.5954"/>
<dbReference type="Gene3D" id="1.50.10.10">
    <property type="match status" value="1"/>
</dbReference>
<dbReference type="SUPFAM" id="SSF48208">
    <property type="entry name" value="Six-hairpin glycosidases"/>
    <property type="match status" value="1"/>
</dbReference>
<dbReference type="InterPro" id="IPR010905">
    <property type="entry name" value="Glyco_hydro_88"/>
</dbReference>
<evidence type="ECO:0000313" key="3">
    <source>
        <dbReference type="Proteomes" id="UP000033393"/>
    </source>
</evidence>
<dbReference type="GO" id="GO:0005975">
    <property type="term" value="P:carbohydrate metabolic process"/>
    <property type="evidence" value="ECO:0007669"/>
    <property type="project" value="InterPro"/>
</dbReference>
<dbReference type="PANTHER" id="PTHR33886:SF8">
    <property type="entry name" value="UNSATURATED RHAMNOGALACTURONAN HYDROLASE (EUROFUNG)"/>
    <property type="match status" value="1"/>
</dbReference>
<dbReference type="Proteomes" id="UP000033393">
    <property type="component" value="Unassembled WGS sequence"/>
</dbReference>
<comment type="caution">
    <text evidence="2">The sequence shown here is derived from an EMBL/GenBank/DDBJ whole genome shotgun (WGS) entry which is preliminary data.</text>
</comment>
<proteinExistence type="predicted"/>
<keyword evidence="3" id="KW-1185">Reference proteome</keyword>
<dbReference type="InterPro" id="IPR052043">
    <property type="entry name" value="PolySaccharide_Degr_Enz"/>
</dbReference>
<dbReference type="Pfam" id="PF07470">
    <property type="entry name" value="Glyco_hydro_88"/>
    <property type="match status" value="1"/>
</dbReference>
<accession>A0A0F0GUZ7</accession>
<evidence type="ECO:0000313" key="2">
    <source>
        <dbReference type="EMBL" id="KJK46401.1"/>
    </source>
</evidence>
<dbReference type="InterPro" id="IPR012341">
    <property type="entry name" value="6hp_glycosidase-like_sf"/>
</dbReference>
<evidence type="ECO:0000256" key="1">
    <source>
        <dbReference type="ARBA" id="ARBA00022801"/>
    </source>
</evidence>
<dbReference type="InterPro" id="IPR008928">
    <property type="entry name" value="6-hairpin_glycosidase_sf"/>
</dbReference>
<keyword evidence="1 2" id="KW-0378">Hydrolase</keyword>
<dbReference type="GO" id="GO:0016787">
    <property type="term" value="F:hydrolase activity"/>
    <property type="evidence" value="ECO:0007669"/>
    <property type="project" value="UniProtKB-KW"/>
</dbReference>
<sequence length="383" mass="42574">MTLPAGGAKVRATATTANGGPNLDSLTVGSSGFDWSVAVVESTMASKTPAQLGGWGYQTGLYLYGQYLVYQRTHDPRYLAYIKAWVDRFVDSSGNISQSFNNLDSMLSGRLLVALHHETGQARYEKAARKIRTRLNTYPRTSDGGFWHSTSESRHNQLWADGVFMLNPFLAEFGAEFGDSAYANEEAAKQINVYASHLQQPNGILKHAWDESKSQPWADKTTGLAPEYWCRAMGWWGMASIDVLEKLPANHPRRAQMITDLREYAAGVRSYQDSSGRWFQVVDKGSRSDNWTETSCSMMFTYVFSKGVERGYLDPSFKDAAARGYAGVLAKTSVNSSGRTEIRDISIGTNVGDYAYYIARDRATNDFHGLGAFLIMNEQLRKG</sequence>
<gene>
    <name evidence="2" type="ORF">UK23_23555</name>
</gene>
<dbReference type="eggNOG" id="COG4225">
    <property type="taxonomic scope" value="Bacteria"/>
</dbReference>
<dbReference type="AlphaFoldDB" id="A0A0F0GUZ7"/>
<organism evidence="2 3">
    <name type="scientific">Lentzea aerocolonigenes</name>
    <name type="common">Lechevalieria aerocolonigenes</name>
    <name type="synonym">Saccharothrix aerocolonigenes</name>
    <dbReference type="NCBI Taxonomy" id="68170"/>
    <lineage>
        <taxon>Bacteria</taxon>
        <taxon>Bacillati</taxon>
        <taxon>Actinomycetota</taxon>
        <taxon>Actinomycetes</taxon>
        <taxon>Pseudonocardiales</taxon>
        <taxon>Pseudonocardiaceae</taxon>
        <taxon>Lentzea</taxon>
    </lineage>
</organism>